<proteinExistence type="predicted"/>
<accession>A0A4Y9SWP1</accession>
<reference evidence="3 4" key="1">
    <citation type="submission" date="2019-03" db="EMBL/GenBank/DDBJ databases">
        <title>Draft Genome Sequence of Duganella callidus sp. nov., a Novel Duganella Species Isolated from Cultivated Soil.</title>
        <authorList>
            <person name="Raths R."/>
            <person name="Peta V."/>
            <person name="Bucking H."/>
        </authorList>
    </citation>
    <scope>NUCLEOTIDE SEQUENCE [LARGE SCALE GENOMIC DNA]</scope>
    <source>
        <strain evidence="3 4">DN04</strain>
    </source>
</reference>
<sequence>MMKPIMTMKRWLAACGLAAAAVAAPLHAEVLDFEQLSATALIGGQTLLDSGYLFTALEGPYTAANGLHSGVGAVLDPFDPGTCEVSACPGGGSGKFYAGLNDGGLQLSRADGKAFSLSGLDFAFLAPSPMTEPLSGQLLVSGTRSGGGSVALSLDFAGQDAGGHFLFSSAALNAFSGVQFSQVAFSACLFIDGACVNSLDQPAFNEAQFALDNINVSVSAVPEPSTWALLLAGLMLLGVRLARKRRAAGYKPLLRGALALAMLAGATQAAQAEVISFRGDTTGAPTYQRPDQYGTIFEDWRGPVSYRVYDIDLKDTASMISFAVVCQFDCGMFIYGGSFDAADPLKNFMGGSDSYSGYTSAMLNGHLDAGHYSMVVVGDSHSEFGAFAGVVGADAAFTVSAVPEPSTWLMLGGGLALLALSRRRASWGKALRLGLAAGVLLLGATQSARADIKVIDGDTTFANSFDSPLSDIWGLNVHYDAYQISVSADPTFRQSGLVVCEFDCVLLMYQGAFDPKQSDKNLFMVETDRGGAQAISSHMEENQTYVLVVAGRFDYDWGKYSLLISNPGTINISAVPEPAEWGMLLGGLALVGAVARRRQRQA</sequence>
<gene>
    <name evidence="3" type="ORF">E4L98_03215</name>
</gene>
<dbReference type="InterPro" id="IPR013424">
    <property type="entry name" value="Ice-binding_C"/>
</dbReference>
<evidence type="ECO:0000259" key="2">
    <source>
        <dbReference type="Pfam" id="PF07589"/>
    </source>
</evidence>
<dbReference type="AlphaFoldDB" id="A0A4Y9SWP1"/>
<feature type="domain" description="Ice-binding protein C-terminal" evidence="2">
    <location>
        <begin position="574"/>
        <end position="598"/>
    </location>
</feature>
<feature type="domain" description="Ice-binding protein C-terminal" evidence="2">
    <location>
        <begin position="401"/>
        <end position="423"/>
    </location>
</feature>
<dbReference type="NCBIfam" id="TIGR02595">
    <property type="entry name" value="PEP_CTERM"/>
    <property type="match status" value="3"/>
</dbReference>
<evidence type="ECO:0000256" key="1">
    <source>
        <dbReference type="SAM" id="SignalP"/>
    </source>
</evidence>
<dbReference type="Proteomes" id="UP000297729">
    <property type="component" value="Unassembled WGS sequence"/>
</dbReference>
<feature type="domain" description="Ice-binding protein C-terminal" evidence="2">
    <location>
        <begin position="220"/>
        <end position="245"/>
    </location>
</feature>
<dbReference type="NCBIfam" id="NF038120">
    <property type="entry name" value="PEP_CTERM_QFxxD"/>
    <property type="match status" value="1"/>
</dbReference>
<dbReference type="NCBIfam" id="NF038126">
    <property type="entry name" value="PEP_CTERM_FxDxF"/>
    <property type="match status" value="1"/>
</dbReference>
<dbReference type="EMBL" id="SPVG01000030">
    <property type="protein sequence ID" value="TFW29769.1"/>
    <property type="molecule type" value="Genomic_DNA"/>
</dbReference>
<protein>
    <submittedName>
        <fullName evidence="3">PEP-CTERM sorting domain-containing protein</fullName>
    </submittedName>
</protein>
<evidence type="ECO:0000313" key="3">
    <source>
        <dbReference type="EMBL" id="TFW29769.1"/>
    </source>
</evidence>
<feature type="signal peptide" evidence="1">
    <location>
        <begin position="1"/>
        <end position="28"/>
    </location>
</feature>
<comment type="caution">
    <text evidence="3">The sequence shown here is derived from an EMBL/GenBank/DDBJ whole genome shotgun (WGS) entry which is preliminary data.</text>
</comment>
<dbReference type="OrthoDB" id="8707306at2"/>
<evidence type="ECO:0000313" key="4">
    <source>
        <dbReference type="Proteomes" id="UP000297729"/>
    </source>
</evidence>
<keyword evidence="4" id="KW-1185">Reference proteome</keyword>
<keyword evidence="1" id="KW-0732">Signal</keyword>
<name>A0A4Y9SWP1_9BURK</name>
<organism evidence="3 4">
    <name type="scientific">Duganella callida</name>
    <dbReference type="NCBI Taxonomy" id="2561932"/>
    <lineage>
        <taxon>Bacteria</taxon>
        <taxon>Pseudomonadati</taxon>
        <taxon>Pseudomonadota</taxon>
        <taxon>Betaproteobacteria</taxon>
        <taxon>Burkholderiales</taxon>
        <taxon>Oxalobacteraceae</taxon>
        <taxon>Telluria group</taxon>
        <taxon>Duganella</taxon>
    </lineage>
</organism>
<dbReference type="Pfam" id="PF07589">
    <property type="entry name" value="PEP-CTERM"/>
    <property type="match status" value="3"/>
</dbReference>
<feature type="chain" id="PRO_5021251451" evidence="1">
    <location>
        <begin position="29"/>
        <end position="602"/>
    </location>
</feature>